<organism evidence="3">
    <name type="scientific">Hexamita inflata</name>
    <dbReference type="NCBI Taxonomy" id="28002"/>
    <lineage>
        <taxon>Eukaryota</taxon>
        <taxon>Metamonada</taxon>
        <taxon>Diplomonadida</taxon>
        <taxon>Hexamitidae</taxon>
        <taxon>Hexamitinae</taxon>
        <taxon>Hexamita</taxon>
    </lineage>
</organism>
<dbReference type="InterPro" id="IPR002048">
    <property type="entry name" value="EF_hand_dom"/>
</dbReference>
<dbReference type="Gene3D" id="1.10.238.10">
    <property type="entry name" value="EF-hand"/>
    <property type="match status" value="1"/>
</dbReference>
<dbReference type="AlphaFoldDB" id="A0AA86QSQ7"/>
<dbReference type="EMBL" id="CATOUU010000952">
    <property type="protein sequence ID" value="CAI9962392.1"/>
    <property type="molecule type" value="Genomic_DNA"/>
</dbReference>
<dbReference type="PROSITE" id="PS50222">
    <property type="entry name" value="EF_HAND_2"/>
    <property type="match status" value="2"/>
</dbReference>
<evidence type="ECO:0000313" key="6">
    <source>
        <dbReference type="Proteomes" id="UP001642409"/>
    </source>
</evidence>
<dbReference type="SMART" id="SM00054">
    <property type="entry name" value="EFh"/>
    <property type="match status" value="2"/>
</dbReference>
<comment type="caution">
    <text evidence="3">The sequence shown here is derived from an EMBL/GenBank/DDBJ whole genome shotgun (WGS) entry which is preliminary data.</text>
</comment>
<reference evidence="3" key="1">
    <citation type="submission" date="2023-06" db="EMBL/GenBank/DDBJ databases">
        <authorList>
            <person name="Kurt Z."/>
        </authorList>
    </citation>
    <scope>NUCLEOTIDE SEQUENCE</scope>
</reference>
<keyword evidence="1" id="KW-0106">Calcium</keyword>
<dbReference type="PROSITE" id="PS00018">
    <property type="entry name" value="EF_HAND_1"/>
    <property type="match status" value="2"/>
</dbReference>
<dbReference type="GO" id="GO:0005509">
    <property type="term" value="F:calcium ion binding"/>
    <property type="evidence" value="ECO:0007669"/>
    <property type="project" value="InterPro"/>
</dbReference>
<evidence type="ECO:0000313" key="3">
    <source>
        <dbReference type="EMBL" id="CAI9962392.1"/>
    </source>
</evidence>
<keyword evidence="6" id="KW-1185">Reference proteome</keyword>
<sequence>MGGNASNKKEMDIIFKSFDYDKSGMIDRLEIAKYMKINYPKFPLQVVDLFIMLADKDGNGEIDKKEFADFYKVVQASVATEMDLINIVYTATSVSEGSENITNTRMVKVLKCFGIIVTKEQLKYKTFNKFQFLKEVEQFFE</sequence>
<evidence type="ECO:0000256" key="1">
    <source>
        <dbReference type="ARBA" id="ARBA00022837"/>
    </source>
</evidence>
<evidence type="ECO:0000259" key="2">
    <source>
        <dbReference type="PROSITE" id="PS50222"/>
    </source>
</evidence>
<dbReference type="EMBL" id="CAXDID020000021">
    <property type="protein sequence ID" value="CAL5987103.1"/>
    <property type="molecule type" value="Genomic_DNA"/>
</dbReference>
<protein>
    <submittedName>
        <fullName evidence="3">Calmodulin</fullName>
    </submittedName>
</protein>
<dbReference type="EMBL" id="CAXDID020000007">
    <property type="protein sequence ID" value="CAL5977048.1"/>
    <property type="molecule type" value="Genomic_DNA"/>
</dbReference>
<evidence type="ECO:0000313" key="4">
    <source>
        <dbReference type="EMBL" id="CAL5977048.1"/>
    </source>
</evidence>
<feature type="domain" description="EF-hand" evidence="2">
    <location>
        <begin position="42"/>
        <end position="77"/>
    </location>
</feature>
<evidence type="ECO:0000313" key="5">
    <source>
        <dbReference type="EMBL" id="CAL5987103.1"/>
    </source>
</evidence>
<proteinExistence type="predicted"/>
<dbReference type="SUPFAM" id="SSF47473">
    <property type="entry name" value="EF-hand"/>
    <property type="match status" value="1"/>
</dbReference>
<accession>A0AA86QSQ7</accession>
<dbReference type="Pfam" id="PF13499">
    <property type="entry name" value="EF-hand_7"/>
    <property type="match status" value="1"/>
</dbReference>
<reference evidence="4 6" key="2">
    <citation type="submission" date="2024-07" db="EMBL/GenBank/DDBJ databases">
        <authorList>
            <person name="Akdeniz Z."/>
        </authorList>
    </citation>
    <scope>NUCLEOTIDE SEQUENCE [LARGE SCALE GENOMIC DNA]</scope>
</reference>
<dbReference type="InterPro" id="IPR011992">
    <property type="entry name" value="EF-hand-dom_pair"/>
</dbReference>
<dbReference type="CDD" id="cd00051">
    <property type="entry name" value="EFh"/>
    <property type="match status" value="1"/>
</dbReference>
<dbReference type="InterPro" id="IPR018247">
    <property type="entry name" value="EF_Hand_1_Ca_BS"/>
</dbReference>
<dbReference type="Proteomes" id="UP001642409">
    <property type="component" value="Unassembled WGS sequence"/>
</dbReference>
<feature type="domain" description="EF-hand" evidence="2">
    <location>
        <begin position="6"/>
        <end position="41"/>
    </location>
</feature>
<gene>
    <name evidence="4" type="ORF">HINF_LOCUS4121</name>
    <name evidence="3" type="ORF">HINF_LOCUS50037</name>
    <name evidence="5" type="ORF">HINF_LOCUS9725</name>
</gene>
<name>A0AA86QSQ7_9EUKA</name>